<accession>A0ABV9JDK0</accession>
<keyword evidence="1" id="KW-1133">Transmembrane helix</keyword>
<keyword evidence="1" id="KW-0472">Membrane</keyword>
<dbReference type="RefSeq" id="WP_213536119.1">
    <property type="nucleotide sequence ID" value="NZ_BOVQ01000005.1"/>
</dbReference>
<gene>
    <name evidence="2" type="ORF">ACFO26_06255</name>
</gene>
<protein>
    <submittedName>
        <fullName evidence="2">Uncharacterized protein</fullName>
    </submittedName>
</protein>
<organism evidence="2 3">
    <name type="scientific">Lactococcus nasutitermitis</name>
    <dbReference type="NCBI Taxonomy" id="1652957"/>
    <lineage>
        <taxon>Bacteria</taxon>
        <taxon>Bacillati</taxon>
        <taxon>Bacillota</taxon>
        <taxon>Bacilli</taxon>
        <taxon>Lactobacillales</taxon>
        <taxon>Streptococcaceae</taxon>
        <taxon>Lactococcus</taxon>
    </lineage>
</organism>
<sequence length="137" mass="15709">MKRTYLFLLVNIGLWLYTINGLIKALTTPVNSLDTKVKSAFTGTNNFLTSEWKEVSHFIFDWETIIFILLAIVLVVLMVVFWRITFIALVVLTFLVVVWLTYYAVNGRILLENYYPVVVLIITAGNIYLAAKVSKLL</sequence>
<keyword evidence="1" id="KW-0812">Transmembrane</keyword>
<dbReference type="EMBL" id="JBHSGD010000005">
    <property type="protein sequence ID" value="MFC4652506.1"/>
    <property type="molecule type" value="Genomic_DNA"/>
</dbReference>
<feature type="transmembrane region" description="Helical" evidence="1">
    <location>
        <begin position="84"/>
        <end position="102"/>
    </location>
</feature>
<name>A0ABV9JDK0_9LACT</name>
<feature type="transmembrane region" description="Helical" evidence="1">
    <location>
        <begin position="58"/>
        <end position="77"/>
    </location>
</feature>
<proteinExistence type="predicted"/>
<evidence type="ECO:0000256" key="1">
    <source>
        <dbReference type="SAM" id="Phobius"/>
    </source>
</evidence>
<evidence type="ECO:0000313" key="3">
    <source>
        <dbReference type="Proteomes" id="UP001595987"/>
    </source>
</evidence>
<keyword evidence="3" id="KW-1185">Reference proteome</keyword>
<evidence type="ECO:0000313" key="2">
    <source>
        <dbReference type="EMBL" id="MFC4652506.1"/>
    </source>
</evidence>
<reference evidence="3" key="1">
    <citation type="journal article" date="2019" name="Int. J. Syst. Evol. Microbiol.">
        <title>The Global Catalogue of Microorganisms (GCM) 10K type strain sequencing project: providing services to taxonomists for standard genome sequencing and annotation.</title>
        <authorList>
            <consortium name="The Broad Institute Genomics Platform"/>
            <consortium name="The Broad Institute Genome Sequencing Center for Infectious Disease"/>
            <person name="Wu L."/>
            <person name="Ma J."/>
        </authorList>
    </citation>
    <scope>NUCLEOTIDE SEQUENCE [LARGE SCALE GENOMIC DNA]</scope>
    <source>
        <strain evidence="3">CCUG 63287</strain>
    </source>
</reference>
<dbReference type="Proteomes" id="UP001595987">
    <property type="component" value="Unassembled WGS sequence"/>
</dbReference>
<feature type="transmembrane region" description="Helical" evidence="1">
    <location>
        <begin position="114"/>
        <end position="131"/>
    </location>
</feature>
<comment type="caution">
    <text evidence="2">The sequence shown here is derived from an EMBL/GenBank/DDBJ whole genome shotgun (WGS) entry which is preliminary data.</text>
</comment>